<evidence type="ECO:0000256" key="2">
    <source>
        <dbReference type="ARBA" id="ARBA00022723"/>
    </source>
</evidence>
<keyword evidence="5" id="KW-0812">Transmembrane</keyword>
<evidence type="ECO:0000313" key="8">
    <source>
        <dbReference type="Proteomes" id="UP000322454"/>
    </source>
</evidence>
<keyword evidence="3 4" id="KW-0408">Iron</keyword>
<accession>A0A520XD83</accession>
<dbReference type="InterPro" id="IPR009056">
    <property type="entry name" value="Cyt_c-like_dom"/>
</dbReference>
<dbReference type="GO" id="GO:0020037">
    <property type="term" value="F:heme binding"/>
    <property type="evidence" value="ECO:0007669"/>
    <property type="project" value="InterPro"/>
</dbReference>
<comment type="caution">
    <text evidence="7">The sequence shown here is derived from an EMBL/GenBank/DDBJ whole genome shotgun (WGS) entry which is preliminary data.</text>
</comment>
<keyword evidence="2 4" id="KW-0479">Metal-binding</keyword>
<evidence type="ECO:0000256" key="1">
    <source>
        <dbReference type="ARBA" id="ARBA00022617"/>
    </source>
</evidence>
<dbReference type="PANTHER" id="PTHR33546">
    <property type="entry name" value="LARGE, MULTIFUNCTIONAL SECRETED PROTEIN-RELATED"/>
    <property type="match status" value="1"/>
</dbReference>
<sequence>MSRKYFYNKKPAIVSILLILLLVIAVIYLIAGMMTGGGFVGGGMMGNGMMGGGFSGRSGAYYGSGPKGYKLFRADGCIRCHTINGYGGTIGPDLSHIGSKRSFSWIAAQIAYPSAHFKRGSMVTISGKTYPAIMPNYEHMPKSQVITISKYLESLK</sequence>
<evidence type="ECO:0000313" key="7">
    <source>
        <dbReference type="EMBL" id="RZV39169.1"/>
    </source>
</evidence>
<proteinExistence type="predicted"/>
<dbReference type="EMBL" id="SHMQ01000012">
    <property type="protein sequence ID" value="RZV39169.1"/>
    <property type="molecule type" value="Genomic_DNA"/>
</dbReference>
<evidence type="ECO:0000256" key="5">
    <source>
        <dbReference type="SAM" id="Phobius"/>
    </source>
</evidence>
<dbReference type="Pfam" id="PF00034">
    <property type="entry name" value="Cytochrom_C"/>
    <property type="match status" value="1"/>
</dbReference>
<dbReference type="GO" id="GO:0046872">
    <property type="term" value="F:metal ion binding"/>
    <property type="evidence" value="ECO:0007669"/>
    <property type="project" value="UniProtKB-KW"/>
</dbReference>
<reference evidence="7 8" key="1">
    <citation type="submission" date="2019-01" db="EMBL/GenBank/DDBJ databases">
        <title>Insights into ecological role of a new deltaproteobacterial order Candidatus Sinidesulfobacterales (Sva0485) by metagenomics and metatranscriptomics.</title>
        <authorList>
            <person name="Tan S."/>
            <person name="Liu J."/>
            <person name="Fang Y."/>
            <person name="Hedlund B."/>
            <person name="Lian Z.-H."/>
            <person name="Huang L.-Y."/>
            <person name="Li J.-T."/>
            <person name="Huang L.-N."/>
            <person name="Li W.-J."/>
            <person name="Jiang H.-C."/>
            <person name="Dong H.-L."/>
            <person name="Shu W.-S."/>
        </authorList>
    </citation>
    <scope>NUCLEOTIDE SEQUENCE [LARGE SCALE GENOMIC DNA]</scope>
    <source>
        <strain evidence="7">AP4</strain>
    </source>
</reference>
<dbReference type="PANTHER" id="PTHR33546:SF1">
    <property type="entry name" value="LARGE, MULTIFUNCTIONAL SECRETED PROTEIN"/>
    <property type="match status" value="1"/>
</dbReference>
<gene>
    <name evidence="7" type="ORF">EVJ48_05500</name>
</gene>
<keyword evidence="5" id="KW-1133">Transmembrane helix</keyword>
<keyword evidence="1 4" id="KW-0349">Heme</keyword>
<name>A0A520XD83_9DELT</name>
<dbReference type="Proteomes" id="UP000322454">
    <property type="component" value="Unassembled WGS sequence"/>
</dbReference>
<dbReference type="AlphaFoldDB" id="A0A520XD83"/>
<dbReference type="Gene3D" id="1.10.760.10">
    <property type="entry name" value="Cytochrome c-like domain"/>
    <property type="match status" value="1"/>
</dbReference>
<protein>
    <submittedName>
        <fullName evidence="7">Cytochrome c</fullName>
    </submittedName>
</protein>
<dbReference type="GO" id="GO:0009055">
    <property type="term" value="F:electron transfer activity"/>
    <property type="evidence" value="ECO:0007669"/>
    <property type="project" value="InterPro"/>
</dbReference>
<keyword evidence="5" id="KW-0472">Membrane</keyword>
<dbReference type="InterPro" id="IPR036909">
    <property type="entry name" value="Cyt_c-like_dom_sf"/>
</dbReference>
<dbReference type="SUPFAM" id="SSF46626">
    <property type="entry name" value="Cytochrome c"/>
    <property type="match status" value="1"/>
</dbReference>
<feature type="domain" description="Cytochrome c" evidence="6">
    <location>
        <begin position="63"/>
        <end position="156"/>
    </location>
</feature>
<evidence type="ECO:0000259" key="6">
    <source>
        <dbReference type="PROSITE" id="PS51007"/>
    </source>
</evidence>
<feature type="transmembrane region" description="Helical" evidence="5">
    <location>
        <begin position="12"/>
        <end position="40"/>
    </location>
</feature>
<dbReference type="PROSITE" id="PS51007">
    <property type="entry name" value="CYTC"/>
    <property type="match status" value="1"/>
</dbReference>
<organism evidence="7 8">
    <name type="scientific">Candidatus Acidulodesulfobacterium acidiphilum</name>
    <dbReference type="NCBI Taxonomy" id="2597224"/>
    <lineage>
        <taxon>Bacteria</taxon>
        <taxon>Deltaproteobacteria</taxon>
        <taxon>Candidatus Acidulodesulfobacterales</taxon>
        <taxon>Candidatus Acidulodesulfobacterium</taxon>
    </lineage>
</organism>
<evidence type="ECO:0000256" key="3">
    <source>
        <dbReference type="ARBA" id="ARBA00023004"/>
    </source>
</evidence>
<evidence type="ECO:0000256" key="4">
    <source>
        <dbReference type="PROSITE-ProRule" id="PRU00433"/>
    </source>
</evidence>